<evidence type="ECO:0000256" key="1">
    <source>
        <dbReference type="ARBA" id="ARBA00038494"/>
    </source>
</evidence>
<dbReference type="PANTHER" id="PTHR43630:SF2">
    <property type="entry name" value="GLYCOSYLTRANSFERASE"/>
    <property type="match status" value="1"/>
</dbReference>
<dbReference type="Pfam" id="PF00535">
    <property type="entry name" value="Glycos_transf_2"/>
    <property type="match status" value="1"/>
</dbReference>
<dbReference type="InterPro" id="IPR001173">
    <property type="entry name" value="Glyco_trans_2-like"/>
</dbReference>
<name>A0AB39CGI5_9BURK</name>
<sequence>MGESGQAACRGYNAANSLRFPMKTPTIALVMIVKNEAATLARCLSSVQGHVDDIIVLDTGSTDDTVGIAQGFGARVHHFGWVDDFSAARNAALDHSSADWNLILDADNWLESGHEELRRLGTEPFLGQIAIVNRFMQGNEERHTIEWGTRILPKGVRYVGRIHEQAANPDGFSRKRLRIRVGHDGYMPEGLAAKKGRNEALLRMALAETPEDPYLLYQLGKELALYDRHDEAADCFLSAVSLCARDQSFRYDLIMRSLFTLKQAGHLERAILLAEEEFPYWQDSPDYFFCVADVFLDWAIQHPAEAESQFLPIVESSWLKCLEIGERPDLSESVAGRGSYLAAQNLAVLYENTGRAAQAAEYRDKARAMRPG</sequence>
<accession>A0AB39CGI5</accession>
<dbReference type="Gene3D" id="1.25.40.10">
    <property type="entry name" value="Tetratricopeptide repeat domain"/>
    <property type="match status" value="1"/>
</dbReference>
<dbReference type="InterPro" id="IPR029044">
    <property type="entry name" value="Nucleotide-diphossugar_trans"/>
</dbReference>
<comment type="similarity">
    <text evidence="1">Belongs to the glycosyltransferase 2 family. WaaE/KdtX subfamily.</text>
</comment>
<dbReference type="PANTHER" id="PTHR43630">
    <property type="entry name" value="POLY-BETA-1,6-N-ACETYL-D-GLUCOSAMINE SYNTHASE"/>
    <property type="match status" value="1"/>
</dbReference>
<keyword evidence="3" id="KW-0808">Transferase</keyword>
<dbReference type="SUPFAM" id="SSF53448">
    <property type="entry name" value="Nucleotide-diphospho-sugar transferases"/>
    <property type="match status" value="1"/>
</dbReference>
<keyword evidence="3" id="KW-0328">Glycosyltransferase</keyword>
<evidence type="ECO:0000313" key="3">
    <source>
        <dbReference type="EMBL" id="XDJ41100.1"/>
    </source>
</evidence>
<dbReference type="CDD" id="cd02511">
    <property type="entry name" value="Beta4Glucosyltransferase"/>
    <property type="match status" value="1"/>
</dbReference>
<dbReference type="Gene3D" id="3.90.550.10">
    <property type="entry name" value="Spore Coat Polysaccharide Biosynthesis Protein SpsA, Chain A"/>
    <property type="match status" value="1"/>
</dbReference>
<dbReference type="RefSeq" id="WP_368643059.1">
    <property type="nucleotide sequence ID" value="NZ_CP158252.1"/>
</dbReference>
<evidence type="ECO:0000259" key="2">
    <source>
        <dbReference type="Pfam" id="PF00535"/>
    </source>
</evidence>
<feature type="domain" description="Glycosyltransferase 2-like" evidence="2">
    <location>
        <begin position="29"/>
        <end position="113"/>
    </location>
</feature>
<gene>
    <name evidence="3" type="ORF">ABRY99_09050</name>
</gene>
<dbReference type="GO" id="GO:0016757">
    <property type="term" value="F:glycosyltransferase activity"/>
    <property type="evidence" value="ECO:0007669"/>
    <property type="project" value="UniProtKB-KW"/>
</dbReference>
<dbReference type="EMBL" id="CP158252">
    <property type="protein sequence ID" value="XDJ41100.1"/>
    <property type="molecule type" value="Genomic_DNA"/>
</dbReference>
<proteinExistence type="inferred from homology"/>
<dbReference type="EC" id="2.4.-.-" evidence="3"/>
<reference evidence="3" key="1">
    <citation type="submission" date="2024-05" db="EMBL/GenBank/DDBJ databases">
        <authorList>
            <person name="Luo Y.-C."/>
            <person name="Nicholds J."/>
            <person name="Mortimer T."/>
            <person name="Maboni G."/>
        </authorList>
    </citation>
    <scope>NUCLEOTIDE SEQUENCE</scope>
    <source>
        <strain evidence="3">153920</strain>
    </source>
</reference>
<dbReference type="SUPFAM" id="SSF48452">
    <property type="entry name" value="TPR-like"/>
    <property type="match status" value="1"/>
</dbReference>
<dbReference type="AlphaFoldDB" id="A0AB39CGI5"/>
<dbReference type="InterPro" id="IPR011990">
    <property type="entry name" value="TPR-like_helical_dom_sf"/>
</dbReference>
<organism evidence="3">
    <name type="scientific">Castellaniella ginsengisoli</name>
    <dbReference type="NCBI Taxonomy" id="546114"/>
    <lineage>
        <taxon>Bacteria</taxon>
        <taxon>Pseudomonadati</taxon>
        <taxon>Pseudomonadota</taxon>
        <taxon>Betaproteobacteria</taxon>
        <taxon>Burkholderiales</taxon>
        <taxon>Alcaligenaceae</taxon>
        <taxon>Castellaniella</taxon>
    </lineage>
</organism>
<protein>
    <submittedName>
        <fullName evidence="3">Glycosyltransferase family 2 protein</fullName>
        <ecNumber evidence="3">2.4.-.-</ecNumber>
    </submittedName>
</protein>